<dbReference type="PANTHER" id="PTHR47055:SF3">
    <property type="entry name" value="PHORBOL-ESTER_DAG-TYPE DOMAIN-CONTAINING PROTEIN"/>
    <property type="match status" value="1"/>
</dbReference>
<dbReference type="EMBL" id="VTPC01090584">
    <property type="protein sequence ID" value="KAF2882904.1"/>
    <property type="molecule type" value="Genomic_DNA"/>
</dbReference>
<dbReference type="OrthoDB" id="8197645at2759"/>
<dbReference type="GO" id="GO:0043565">
    <property type="term" value="F:sequence-specific DNA binding"/>
    <property type="evidence" value="ECO:0007669"/>
    <property type="project" value="TreeGrafter"/>
</dbReference>
<keyword evidence="2" id="KW-1185">Reference proteome</keyword>
<dbReference type="PANTHER" id="PTHR47055">
    <property type="entry name" value="DDE_TNP_1_7 DOMAIN-CONTAINING PROTEIN"/>
    <property type="match status" value="1"/>
</dbReference>
<dbReference type="Proteomes" id="UP000801492">
    <property type="component" value="Unassembled WGS sequence"/>
</dbReference>
<sequence length="220" mass="25026">MSVLRRSNVVKLKDGLTAAEVVQLLEDNIGENEDAKVQDIFIAPPAANKLTDEDSGDENTGEFLNNLPRSQFVSEAKAGLSNNVRVGGNTYDFSRYSTRRDRKWTGGDLVDPIRKDTYFPKDCPDKYKNMTPVEIFELFNDEEVVTVFVTETKNYALSKNESNMNVSSEETKAKHLREREYSGTGTIRKNRIPKDCILPSREQMKKMERGTFRGAIENRD</sequence>
<evidence type="ECO:0000313" key="1">
    <source>
        <dbReference type="EMBL" id="KAF2882904.1"/>
    </source>
</evidence>
<protein>
    <submittedName>
        <fullName evidence="1">Uncharacterized protein</fullName>
    </submittedName>
</protein>
<gene>
    <name evidence="1" type="ORF">ILUMI_23269</name>
</gene>
<evidence type="ECO:0000313" key="2">
    <source>
        <dbReference type="Proteomes" id="UP000801492"/>
    </source>
</evidence>
<proteinExistence type="predicted"/>
<accession>A0A8K0CB83</accession>
<organism evidence="1 2">
    <name type="scientific">Ignelater luminosus</name>
    <name type="common">Cucubano</name>
    <name type="synonym">Pyrophorus luminosus</name>
    <dbReference type="NCBI Taxonomy" id="2038154"/>
    <lineage>
        <taxon>Eukaryota</taxon>
        <taxon>Metazoa</taxon>
        <taxon>Ecdysozoa</taxon>
        <taxon>Arthropoda</taxon>
        <taxon>Hexapoda</taxon>
        <taxon>Insecta</taxon>
        <taxon>Pterygota</taxon>
        <taxon>Neoptera</taxon>
        <taxon>Endopterygota</taxon>
        <taxon>Coleoptera</taxon>
        <taxon>Polyphaga</taxon>
        <taxon>Elateriformia</taxon>
        <taxon>Elateroidea</taxon>
        <taxon>Elateridae</taxon>
        <taxon>Agrypninae</taxon>
        <taxon>Pyrophorini</taxon>
        <taxon>Ignelater</taxon>
    </lineage>
</organism>
<dbReference type="InterPro" id="IPR052638">
    <property type="entry name" value="PiggyBac_TE-derived"/>
</dbReference>
<name>A0A8K0CB83_IGNLU</name>
<dbReference type="AlphaFoldDB" id="A0A8K0CB83"/>
<comment type="caution">
    <text evidence="1">The sequence shown here is derived from an EMBL/GenBank/DDBJ whole genome shotgun (WGS) entry which is preliminary data.</text>
</comment>
<reference evidence="1" key="1">
    <citation type="submission" date="2019-08" db="EMBL/GenBank/DDBJ databases">
        <title>The genome of the North American firefly Photinus pyralis.</title>
        <authorList>
            <consortium name="Photinus pyralis genome working group"/>
            <person name="Fallon T.R."/>
            <person name="Sander Lower S.E."/>
            <person name="Weng J.-K."/>
        </authorList>
    </citation>
    <scope>NUCLEOTIDE SEQUENCE</scope>
    <source>
        <strain evidence="1">TRF0915ILg1</strain>
        <tissue evidence="1">Whole body</tissue>
    </source>
</reference>